<sequence>MADILNFDAIPIVVRAEATLNILAYMPNNEMTEDDPPVPKYTDLEWFNEIVWRHLKSINKRGHNIRVDLAAAEAVDIENP</sequence>
<proteinExistence type="predicted"/>
<protein>
    <submittedName>
        <fullName evidence="1">Uncharacterized protein</fullName>
    </submittedName>
</protein>
<gene>
    <name evidence="1" type="ORF">LCGC14_2966730</name>
</gene>
<dbReference type="AlphaFoldDB" id="A0A0F9A1W5"/>
<dbReference type="EMBL" id="LAZR01060203">
    <property type="protein sequence ID" value="KKK66176.1"/>
    <property type="molecule type" value="Genomic_DNA"/>
</dbReference>
<reference evidence="1" key="1">
    <citation type="journal article" date="2015" name="Nature">
        <title>Complex archaea that bridge the gap between prokaryotes and eukaryotes.</title>
        <authorList>
            <person name="Spang A."/>
            <person name="Saw J.H."/>
            <person name="Jorgensen S.L."/>
            <person name="Zaremba-Niedzwiedzka K."/>
            <person name="Martijn J."/>
            <person name="Lind A.E."/>
            <person name="van Eijk R."/>
            <person name="Schleper C."/>
            <person name="Guy L."/>
            <person name="Ettema T.J."/>
        </authorList>
    </citation>
    <scope>NUCLEOTIDE SEQUENCE</scope>
</reference>
<name>A0A0F9A1W5_9ZZZZ</name>
<accession>A0A0F9A1W5</accession>
<organism evidence="1">
    <name type="scientific">marine sediment metagenome</name>
    <dbReference type="NCBI Taxonomy" id="412755"/>
    <lineage>
        <taxon>unclassified sequences</taxon>
        <taxon>metagenomes</taxon>
        <taxon>ecological metagenomes</taxon>
    </lineage>
</organism>
<evidence type="ECO:0000313" key="1">
    <source>
        <dbReference type="EMBL" id="KKK66176.1"/>
    </source>
</evidence>
<comment type="caution">
    <text evidence="1">The sequence shown here is derived from an EMBL/GenBank/DDBJ whole genome shotgun (WGS) entry which is preliminary data.</text>
</comment>